<dbReference type="Proteomes" id="UP000000628">
    <property type="component" value="Chromosome"/>
</dbReference>
<dbReference type="EMBL" id="CP001706">
    <property type="protein sequence ID" value="ACV09812.1"/>
    <property type="molecule type" value="Genomic_DNA"/>
</dbReference>
<reference evidence="2 3" key="1">
    <citation type="journal article" date="2009" name="Stand. Genomic Sci.">
        <title>Complete genome sequence of Jonesia denitrificans type strain (Prevot 55134).</title>
        <authorList>
            <person name="Pukall R."/>
            <person name="Gehrich-Schroter G."/>
            <person name="Lapidus A."/>
            <person name="Nolan M."/>
            <person name="Glavina Del Rio T."/>
            <person name="Lucas S."/>
            <person name="Chen F."/>
            <person name="Tice H."/>
            <person name="Pitluck S."/>
            <person name="Cheng J.F."/>
            <person name="Copeland A."/>
            <person name="Saunders E."/>
            <person name="Brettin T."/>
            <person name="Detter J.C."/>
            <person name="Bruce D."/>
            <person name="Goodwin L."/>
            <person name="Pati A."/>
            <person name="Ivanova N."/>
            <person name="Mavromatis K."/>
            <person name="Ovchinnikova G."/>
            <person name="Chen A."/>
            <person name="Palaniappan K."/>
            <person name="Land M."/>
            <person name="Hauser L."/>
            <person name="Chang Y.J."/>
            <person name="Jeffries C.D."/>
            <person name="Chain P."/>
            <person name="Goker M."/>
            <person name="Bristow J."/>
            <person name="Eisen J.A."/>
            <person name="Markowitz V."/>
            <person name="Hugenholtz P."/>
            <person name="Kyrpides N.C."/>
            <person name="Klenk H.P."/>
            <person name="Han C."/>
        </authorList>
    </citation>
    <scope>NUCLEOTIDE SEQUENCE [LARGE SCALE GENOMIC DNA]</scope>
    <source>
        <strain evidence="3">ATCC 14870 / DSM 20603 / BCRC 15368 / CIP 55.134 / JCM 11481 / NBRC 15587 / NCTC 10816 / Prevot 55134</strain>
    </source>
</reference>
<name>C7R1H7_JONDD</name>
<evidence type="ECO:0000313" key="2">
    <source>
        <dbReference type="EMBL" id="ACV09812.1"/>
    </source>
</evidence>
<proteinExistence type="predicted"/>
<organism evidence="2 3">
    <name type="scientific">Jonesia denitrificans (strain ATCC 14870 / DSM 20603 / BCRC 15368 / CIP 55.134 / JCM 11481 / NBRC 15587 / NCTC 10816 / Prevot 55134)</name>
    <name type="common">Listeria denitrificans</name>
    <dbReference type="NCBI Taxonomy" id="471856"/>
    <lineage>
        <taxon>Bacteria</taxon>
        <taxon>Bacillati</taxon>
        <taxon>Actinomycetota</taxon>
        <taxon>Actinomycetes</taxon>
        <taxon>Micrococcales</taxon>
        <taxon>Jonesiaceae</taxon>
        <taxon>Jonesia</taxon>
    </lineage>
</organism>
<dbReference type="RefSeq" id="WP_015772440.1">
    <property type="nucleotide sequence ID" value="NC_013174.1"/>
</dbReference>
<protein>
    <submittedName>
        <fullName evidence="2">Uncharacterized protein</fullName>
    </submittedName>
</protein>
<evidence type="ECO:0000256" key="1">
    <source>
        <dbReference type="SAM" id="MobiDB-lite"/>
    </source>
</evidence>
<sequence length="238" mass="26266">MSDMDFDAWLEGASPLESSVDVYPDGKVFGEFQAWEREYERLTAHAERTSGERSAGEVDPVAECEARGEALLERMKASRTTVFLRGISMADEEAVNAQYPLPDPVPGRPKLETPSLPDRPSSVQADAFLARVQQQQALISGWEQEHAKELEEYAIAVSKVLLARGVEKLQRAFVRMEQGGRVLTESMSVEQLKKFAARIGEVQLGELISAVDFASKARAEVPGDSDFLSRRFGSGQDS</sequence>
<dbReference type="KEGG" id="jde:Jden_2175"/>
<evidence type="ECO:0000313" key="3">
    <source>
        <dbReference type="Proteomes" id="UP000000628"/>
    </source>
</evidence>
<dbReference type="HOGENOM" id="CLU_1164640_0_0_11"/>
<dbReference type="eggNOG" id="ENOG5033IZQ">
    <property type="taxonomic scope" value="Bacteria"/>
</dbReference>
<gene>
    <name evidence="2" type="ordered locus">Jden_2175</name>
</gene>
<dbReference type="AlphaFoldDB" id="C7R1H7"/>
<feature type="region of interest" description="Disordered" evidence="1">
    <location>
        <begin position="98"/>
        <end position="119"/>
    </location>
</feature>
<dbReference type="STRING" id="471856.Jden_2175"/>
<accession>C7R1H7</accession>
<keyword evidence="3" id="KW-1185">Reference proteome</keyword>